<accession>A0A1G2T2L8</accession>
<sequence length="168" mass="18184">MKIKPKHGLLLGVITVVSIGVWTSDLNTYLKPGVNEGIPVKLVAPNGGEIWQSGINHSIQWSGGKGGIKIALVKDTAKDDADPTSLIIGWIEDQPDRVALVHNYAWNGYTISTDTENGPSWNIPAGTYKILIIGKNNKGDFSIWESRKDINGNTDISDSSFTVNSPVQ</sequence>
<evidence type="ECO:0000313" key="2">
    <source>
        <dbReference type="Proteomes" id="UP000178538"/>
    </source>
</evidence>
<protein>
    <submittedName>
        <fullName evidence="1">Uncharacterized protein</fullName>
    </submittedName>
</protein>
<proteinExistence type="predicted"/>
<organism evidence="1 2">
    <name type="scientific">Candidatus Zambryskibacteria bacterium RIFCSPHIGHO2_01_FULL_44_22b</name>
    <dbReference type="NCBI Taxonomy" id="1802737"/>
    <lineage>
        <taxon>Bacteria</taxon>
        <taxon>Candidatus Zambryskiibacteriota</taxon>
    </lineage>
</organism>
<comment type="caution">
    <text evidence="1">The sequence shown here is derived from an EMBL/GenBank/DDBJ whole genome shotgun (WGS) entry which is preliminary data.</text>
</comment>
<dbReference type="EMBL" id="MHVG01000015">
    <property type="protein sequence ID" value="OHA90861.1"/>
    <property type="molecule type" value="Genomic_DNA"/>
</dbReference>
<dbReference type="AlphaFoldDB" id="A0A1G2T2L8"/>
<evidence type="ECO:0000313" key="1">
    <source>
        <dbReference type="EMBL" id="OHA90861.1"/>
    </source>
</evidence>
<reference evidence="1 2" key="1">
    <citation type="journal article" date="2016" name="Nat. Commun.">
        <title>Thousands of microbial genomes shed light on interconnected biogeochemical processes in an aquifer system.</title>
        <authorList>
            <person name="Anantharaman K."/>
            <person name="Brown C.T."/>
            <person name="Hug L.A."/>
            <person name="Sharon I."/>
            <person name="Castelle C.J."/>
            <person name="Probst A.J."/>
            <person name="Thomas B.C."/>
            <person name="Singh A."/>
            <person name="Wilkins M.J."/>
            <person name="Karaoz U."/>
            <person name="Brodie E.L."/>
            <person name="Williams K.H."/>
            <person name="Hubbard S.S."/>
            <person name="Banfield J.F."/>
        </authorList>
    </citation>
    <scope>NUCLEOTIDE SEQUENCE [LARGE SCALE GENOMIC DNA]</scope>
</reference>
<dbReference type="Proteomes" id="UP000178538">
    <property type="component" value="Unassembled WGS sequence"/>
</dbReference>
<name>A0A1G2T2L8_9BACT</name>
<gene>
    <name evidence="1" type="ORF">A2832_00900</name>
</gene>